<feature type="domain" description="Phosphoribosyltransferase" evidence="1">
    <location>
        <begin position="166"/>
        <end position="254"/>
    </location>
</feature>
<keyword evidence="3" id="KW-1185">Reference proteome</keyword>
<evidence type="ECO:0000313" key="3">
    <source>
        <dbReference type="Proteomes" id="UP000009070"/>
    </source>
</evidence>
<reference evidence="2 3" key="1">
    <citation type="submission" date="2000-11" db="EMBL/GenBank/DDBJ databases">
        <title>Bacteriophage Felix O1: Genetic Characterization.</title>
        <authorList>
            <person name="Sriranganathan N."/>
            <person name="Whichard J.M."/>
            <person name="Pierson F.W."/>
            <person name="Kapur V."/>
            <person name="Weigt L.A."/>
        </authorList>
    </citation>
    <scope>NUCLEOTIDE SEQUENCE [LARGE SCALE GENOMIC DNA]</scope>
    <source>
        <strain evidence="2">Felix O1-VT1</strain>
    </source>
</reference>
<accession>Q6KG64</accession>
<name>Q6KG64_BPFO1</name>
<dbReference type="EMBL" id="AF320576">
    <property type="protein sequence ID" value="AAQ14741.1"/>
    <property type="molecule type" value="Genomic_DNA"/>
</dbReference>
<dbReference type="SUPFAM" id="SSF53271">
    <property type="entry name" value="PRTase-like"/>
    <property type="match status" value="1"/>
</dbReference>
<dbReference type="Proteomes" id="UP000009070">
    <property type="component" value="Segment"/>
</dbReference>
<dbReference type="NCBIfam" id="TIGR01251">
    <property type="entry name" value="ribP_PPkin"/>
    <property type="match status" value="1"/>
</dbReference>
<protein>
    <recommendedName>
        <fullName evidence="1">Phosphoribosyltransferase domain-containing protein</fullName>
    </recommendedName>
</protein>
<proteinExistence type="predicted"/>
<dbReference type="InterPro" id="IPR005946">
    <property type="entry name" value="Rib-P_diPkinase"/>
</dbReference>
<dbReference type="GO" id="GO:0006164">
    <property type="term" value="P:purine nucleotide biosynthetic process"/>
    <property type="evidence" value="ECO:0007669"/>
    <property type="project" value="TreeGrafter"/>
</dbReference>
<evidence type="ECO:0000259" key="1">
    <source>
        <dbReference type="Pfam" id="PF00156"/>
    </source>
</evidence>
<dbReference type="GO" id="GO:0002189">
    <property type="term" value="C:ribose phosphate diphosphokinase complex"/>
    <property type="evidence" value="ECO:0007669"/>
    <property type="project" value="TreeGrafter"/>
</dbReference>
<dbReference type="Gene3D" id="3.40.50.2020">
    <property type="match status" value="2"/>
</dbReference>
<organismHost>
    <name type="scientific">Salmonella</name>
    <dbReference type="NCBI Taxonomy" id="590"/>
</organismHost>
<organism evidence="2 3">
    <name type="scientific">Salmonella phage Felix O1 (isolate Felix O1-VT1)</name>
    <name type="common">Bacteriophage Felix O1</name>
    <dbReference type="NCBI Taxonomy" id="1283336"/>
    <lineage>
        <taxon>Viruses</taxon>
        <taxon>Duplodnaviria</taxon>
        <taxon>Heunggongvirae</taxon>
        <taxon>Uroviricota</taxon>
        <taxon>Caudoviricetes</taxon>
        <taxon>Andersonviridae</taxon>
        <taxon>Ounavirinae</taxon>
        <taxon>Felixounavirus</taxon>
        <taxon>Felixounavirus felixO1</taxon>
    </lineage>
</organism>
<dbReference type="GO" id="GO:0004749">
    <property type="term" value="F:ribose phosphate diphosphokinase activity"/>
    <property type="evidence" value="ECO:0007669"/>
    <property type="project" value="TreeGrafter"/>
</dbReference>
<dbReference type="PANTHER" id="PTHR10210">
    <property type="entry name" value="RIBOSE-PHOSPHATE DIPHOSPHOKINASE FAMILY MEMBER"/>
    <property type="match status" value="1"/>
</dbReference>
<dbReference type="InterPro" id="IPR029057">
    <property type="entry name" value="PRTase-like"/>
</dbReference>
<dbReference type="GO" id="GO:0006015">
    <property type="term" value="P:5-phosphoribose 1-diphosphate biosynthetic process"/>
    <property type="evidence" value="ECO:0007669"/>
    <property type="project" value="TreeGrafter"/>
</dbReference>
<dbReference type="InterPro" id="IPR000836">
    <property type="entry name" value="PRTase_dom"/>
</dbReference>
<dbReference type="Pfam" id="PF00156">
    <property type="entry name" value="Pribosyltran"/>
    <property type="match status" value="1"/>
</dbReference>
<dbReference type="GO" id="GO:0000287">
    <property type="term" value="F:magnesium ion binding"/>
    <property type="evidence" value="ECO:0007669"/>
    <property type="project" value="InterPro"/>
</dbReference>
<dbReference type="CDD" id="cd06223">
    <property type="entry name" value="PRTases_typeI"/>
    <property type="match status" value="1"/>
</dbReference>
<sequence length="298" mass="32998">MREKTMKTVIEAVVTAQEKFFHTEKFNIIQFPSGEIGGNFSEDFVKFTERNAGKIDNVIITVQGYDKDTLFALALAKDAVDSLVPQKSAMKTVVFGFLPNARYDRHMFKGDAAALKVFANLVNAMGFDAVCALDPHSNVAENLFKCFQSMKQKDVAVHYANDPLIDYLVAPDAGASKKIAETAKEVDKPYITMSKVRNLKTGEITGMRILDDVDLTDKTVMILDDICDGGRTFVEAAKHLREAGAKRVELYVTHGIFSKDVENLLDNGIDHIYTTNSLGEAKDRGLTHYSQVTVANLD</sequence>
<evidence type="ECO:0000313" key="2">
    <source>
        <dbReference type="EMBL" id="AAQ14741.1"/>
    </source>
</evidence>
<dbReference type="PANTHER" id="PTHR10210:SF41">
    <property type="entry name" value="RIBOSE-PHOSPHATE PYROPHOSPHOKINASE 1, CHLOROPLASTIC"/>
    <property type="match status" value="1"/>
</dbReference>